<sequence>LCTRVVKDAWHVFNMLYISKSHGLLLPFSCSLHDALFLPDCDDKNRISRYGASLDPPCTWGDMVHYTPKWVWSHCKRVIPPPEELYPTVLHVFWTFGLLKDVQTDQPLFNTAAWCAAKNILLLIQNGYVSDLPGIPLYYIIGYDSKAGHLPIYHCI</sequence>
<keyword evidence="2" id="KW-1185">Reference proteome</keyword>
<dbReference type="EMBL" id="KV425609">
    <property type="protein sequence ID" value="KZT21249.1"/>
    <property type="molecule type" value="Genomic_DNA"/>
</dbReference>
<dbReference type="STRING" id="1314782.A0A165PMG0"/>
<dbReference type="Proteomes" id="UP000076761">
    <property type="component" value="Unassembled WGS sequence"/>
</dbReference>
<evidence type="ECO:0000313" key="1">
    <source>
        <dbReference type="EMBL" id="KZT21249.1"/>
    </source>
</evidence>
<feature type="non-terminal residue" evidence="1">
    <location>
        <position position="1"/>
    </location>
</feature>
<reference evidence="1 2" key="1">
    <citation type="journal article" date="2016" name="Mol. Biol. Evol.">
        <title>Comparative Genomics of Early-Diverging Mushroom-Forming Fungi Provides Insights into the Origins of Lignocellulose Decay Capabilities.</title>
        <authorList>
            <person name="Nagy L.G."/>
            <person name="Riley R."/>
            <person name="Tritt A."/>
            <person name="Adam C."/>
            <person name="Daum C."/>
            <person name="Floudas D."/>
            <person name="Sun H."/>
            <person name="Yadav J.S."/>
            <person name="Pangilinan J."/>
            <person name="Larsson K.H."/>
            <person name="Matsuura K."/>
            <person name="Barry K."/>
            <person name="Labutti K."/>
            <person name="Kuo R."/>
            <person name="Ohm R.A."/>
            <person name="Bhattacharya S.S."/>
            <person name="Shirouzu T."/>
            <person name="Yoshinaga Y."/>
            <person name="Martin F.M."/>
            <person name="Grigoriev I.V."/>
            <person name="Hibbett D.S."/>
        </authorList>
    </citation>
    <scope>NUCLEOTIDE SEQUENCE [LARGE SCALE GENOMIC DNA]</scope>
    <source>
        <strain evidence="1 2">HHB14362 ss-1</strain>
    </source>
</reference>
<dbReference type="AlphaFoldDB" id="A0A165PMG0"/>
<dbReference type="OrthoDB" id="1920326at2759"/>
<name>A0A165PMG0_9AGAM</name>
<gene>
    <name evidence="1" type="ORF">NEOLEDRAFT_1032796</name>
</gene>
<proteinExistence type="predicted"/>
<accession>A0A165PMG0</accession>
<feature type="non-terminal residue" evidence="1">
    <location>
        <position position="156"/>
    </location>
</feature>
<evidence type="ECO:0000313" key="2">
    <source>
        <dbReference type="Proteomes" id="UP000076761"/>
    </source>
</evidence>
<organism evidence="1 2">
    <name type="scientific">Neolentinus lepideus HHB14362 ss-1</name>
    <dbReference type="NCBI Taxonomy" id="1314782"/>
    <lineage>
        <taxon>Eukaryota</taxon>
        <taxon>Fungi</taxon>
        <taxon>Dikarya</taxon>
        <taxon>Basidiomycota</taxon>
        <taxon>Agaricomycotina</taxon>
        <taxon>Agaricomycetes</taxon>
        <taxon>Gloeophyllales</taxon>
        <taxon>Gloeophyllaceae</taxon>
        <taxon>Neolentinus</taxon>
    </lineage>
</organism>
<protein>
    <submittedName>
        <fullName evidence="1">Uncharacterized protein</fullName>
    </submittedName>
</protein>
<dbReference type="InParanoid" id="A0A165PMG0"/>